<dbReference type="PANTHER" id="PTHR30383">
    <property type="entry name" value="THIOESTERASE 1/PROTEASE 1/LYSOPHOSPHOLIPASE L1"/>
    <property type="match status" value="1"/>
</dbReference>
<dbReference type="Proteomes" id="UP000220133">
    <property type="component" value="Chromosome"/>
</dbReference>
<dbReference type="InterPro" id="IPR051532">
    <property type="entry name" value="Ester_Hydrolysis_Enzymes"/>
</dbReference>
<protein>
    <submittedName>
        <fullName evidence="2">Sialate O-acetylesterase</fullName>
    </submittedName>
</protein>
<dbReference type="GO" id="GO:0004622">
    <property type="term" value="F:phosphatidylcholine lysophospholipase activity"/>
    <property type="evidence" value="ECO:0007669"/>
    <property type="project" value="TreeGrafter"/>
</dbReference>
<feature type="domain" description="SGNH hydrolase-type esterase" evidence="1">
    <location>
        <begin position="27"/>
        <end position="195"/>
    </location>
</feature>
<evidence type="ECO:0000313" key="3">
    <source>
        <dbReference type="Proteomes" id="UP000220133"/>
    </source>
</evidence>
<dbReference type="KEGG" id="cbae:COR50_05450"/>
<gene>
    <name evidence="2" type="ORF">COR50_05450</name>
</gene>
<accession>A0A291QRY5</accession>
<sequence length="208" mass="23449">MLAWCLCLLSVGILASSFNQKKIKVACVGDSITEGWGLGDSTYPKHLQRILGDGYEVKNYGKGGRTLLNHGDYPYMNEPMFKEVKEWQPDIVVIKLGTNDSKPQNWKFKDEFAADYKSMIDQFKALPSKPKIYICYPMPVFKDNFGIRESVVKGEQLPMIKKIAKQNHVKLIDLYKPMLPYGNLVPDGVHPNKEGAYYLAAAVGKAIK</sequence>
<dbReference type="AlphaFoldDB" id="A0A291QRY5"/>
<dbReference type="InterPro" id="IPR013830">
    <property type="entry name" value="SGNH_hydro"/>
</dbReference>
<dbReference type="Pfam" id="PF13472">
    <property type="entry name" value="Lipase_GDSL_2"/>
    <property type="match status" value="1"/>
</dbReference>
<organism evidence="2 3">
    <name type="scientific">Chitinophaga caeni</name>
    <dbReference type="NCBI Taxonomy" id="2029983"/>
    <lineage>
        <taxon>Bacteria</taxon>
        <taxon>Pseudomonadati</taxon>
        <taxon>Bacteroidota</taxon>
        <taxon>Chitinophagia</taxon>
        <taxon>Chitinophagales</taxon>
        <taxon>Chitinophagaceae</taxon>
        <taxon>Chitinophaga</taxon>
    </lineage>
</organism>
<dbReference type="OrthoDB" id="9796689at2"/>
<dbReference type="EMBL" id="CP023777">
    <property type="protein sequence ID" value="ATL46671.1"/>
    <property type="molecule type" value="Genomic_DNA"/>
</dbReference>
<reference evidence="2 3" key="1">
    <citation type="submission" date="2017-10" db="EMBL/GenBank/DDBJ databases">
        <title>Paenichitinophaga pekingensis gen. nov., sp. nov., isolated from activated sludge.</title>
        <authorList>
            <person name="Jin D."/>
            <person name="Kong X."/>
            <person name="Deng Y."/>
            <person name="Bai Z."/>
        </authorList>
    </citation>
    <scope>NUCLEOTIDE SEQUENCE [LARGE SCALE GENOMIC DNA]</scope>
    <source>
        <strain evidence="2 3">13</strain>
    </source>
</reference>
<evidence type="ECO:0000313" key="2">
    <source>
        <dbReference type="EMBL" id="ATL46671.1"/>
    </source>
</evidence>
<keyword evidence="3" id="KW-1185">Reference proteome</keyword>
<name>A0A291QRY5_9BACT</name>
<dbReference type="SUPFAM" id="SSF52266">
    <property type="entry name" value="SGNH hydrolase"/>
    <property type="match status" value="1"/>
</dbReference>
<dbReference type="InterPro" id="IPR036514">
    <property type="entry name" value="SGNH_hydro_sf"/>
</dbReference>
<proteinExistence type="predicted"/>
<dbReference type="PANTHER" id="PTHR30383:SF5">
    <property type="entry name" value="SGNH HYDROLASE-TYPE ESTERASE DOMAIN-CONTAINING PROTEIN"/>
    <property type="match status" value="1"/>
</dbReference>
<evidence type="ECO:0000259" key="1">
    <source>
        <dbReference type="Pfam" id="PF13472"/>
    </source>
</evidence>
<dbReference type="Gene3D" id="3.40.50.1110">
    <property type="entry name" value="SGNH hydrolase"/>
    <property type="match status" value="1"/>
</dbReference>